<feature type="non-terminal residue" evidence="1">
    <location>
        <position position="74"/>
    </location>
</feature>
<evidence type="ECO:0000313" key="1">
    <source>
        <dbReference type="EMBL" id="KKM62193.1"/>
    </source>
</evidence>
<accession>A0A0F9IXW9</accession>
<name>A0A0F9IXW9_9ZZZZ</name>
<proteinExistence type="predicted"/>
<protein>
    <submittedName>
        <fullName evidence="1">Uncharacterized protein</fullName>
    </submittedName>
</protein>
<organism evidence="1">
    <name type="scientific">marine sediment metagenome</name>
    <dbReference type="NCBI Taxonomy" id="412755"/>
    <lineage>
        <taxon>unclassified sequences</taxon>
        <taxon>metagenomes</taxon>
        <taxon>ecological metagenomes</taxon>
    </lineage>
</organism>
<sequence length="74" mass="8462">MTKKKKEVQFKLGIAGIIISLITDDNNGGFYVDDAYKSFISEEEPEVILRIHSRHNPLYDSGKKVFDSGTTWRL</sequence>
<dbReference type="EMBL" id="LAZR01011348">
    <property type="protein sequence ID" value="KKM62193.1"/>
    <property type="molecule type" value="Genomic_DNA"/>
</dbReference>
<dbReference type="AlphaFoldDB" id="A0A0F9IXW9"/>
<reference evidence="1" key="1">
    <citation type="journal article" date="2015" name="Nature">
        <title>Complex archaea that bridge the gap between prokaryotes and eukaryotes.</title>
        <authorList>
            <person name="Spang A."/>
            <person name="Saw J.H."/>
            <person name="Jorgensen S.L."/>
            <person name="Zaremba-Niedzwiedzka K."/>
            <person name="Martijn J."/>
            <person name="Lind A.E."/>
            <person name="van Eijk R."/>
            <person name="Schleper C."/>
            <person name="Guy L."/>
            <person name="Ettema T.J."/>
        </authorList>
    </citation>
    <scope>NUCLEOTIDE SEQUENCE</scope>
</reference>
<comment type="caution">
    <text evidence="1">The sequence shown here is derived from an EMBL/GenBank/DDBJ whole genome shotgun (WGS) entry which is preliminary data.</text>
</comment>
<gene>
    <name evidence="1" type="ORF">LCGC14_1524200</name>
</gene>